<organism evidence="1 2">
    <name type="scientific">Plakobranchus ocellatus</name>
    <dbReference type="NCBI Taxonomy" id="259542"/>
    <lineage>
        <taxon>Eukaryota</taxon>
        <taxon>Metazoa</taxon>
        <taxon>Spiralia</taxon>
        <taxon>Lophotrochozoa</taxon>
        <taxon>Mollusca</taxon>
        <taxon>Gastropoda</taxon>
        <taxon>Heterobranchia</taxon>
        <taxon>Euthyneura</taxon>
        <taxon>Panpulmonata</taxon>
        <taxon>Sacoglossa</taxon>
        <taxon>Placobranchoidea</taxon>
        <taxon>Plakobranchidae</taxon>
        <taxon>Plakobranchus</taxon>
    </lineage>
</organism>
<protein>
    <submittedName>
        <fullName evidence="1">Uncharacterized protein</fullName>
    </submittedName>
</protein>
<evidence type="ECO:0000313" key="2">
    <source>
        <dbReference type="Proteomes" id="UP000735302"/>
    </source>
</evidence>
<dbReference type="Proteomes" id="UP000735302">
    <property type="component" value="Unassembled WGS sequence"/>
</dbReference>
<dbReference type="AlphaFoldDB" id="A0AAV4B416"/>
<gene>
    <name evidence="1" type="ORF">PoB_004082300</name>
</gene>
<reference evidence="1 2" key="1">
    <citation type="journal article" date="2021" name="Elife">
        <title>Chloroplast acquisition without the gene transfer in kleptoplastic sea slugs, Plakobranchus ocellatus.</title>
        <authorList>
            <person name="Maeda T."/>
            <person name="Takahashi S."/>
            <person name="Yoshida T."/>
            <person name="Shimamura S."/>
            <person name="Takaki Y."/>
            <person name="Nagai Y."/>
            <person name="Toyoda A."/>
            <person name="Suzuki Y."/>
            <person name="Arimoto A."/>
            <person name="Ishii H."/>
            <person name="Satoh N."/>
            <person name="Nishiyama T."/>
            <person name="Hasebe M."/>
            <person name="Maruyama T."/>
            <person name="Minagawa J."/>
            <person name="Obokata J."/>
            <person name="Shigenobu S."/>
        </authorList>
    </citation>
    <scope>NUCLEOTIDE SEQUENCE [LARGE SCALE GENOMIC DNA]</scope>
</reference>
<sequence length="377" mass="42759">MSAHSEFEKDLSNTIYAKTGEHICINLPSENVVEVRAISRKGSMPLGIFWVHVFQHPNNYPVYSYPYKKLYHGKKDYELQLRVDGVNVTINLASGQLFIKGFHVVDWFVQRIPVLLQAYEKPPGQCGPRAIEPLFTSEDIAVLTAEREKRYKQYLEQWPPLSLDSSGKDVMAAGKANLFHEPTNPDSYLDGQDLETFNPNADLLMGEETLEQLTRLECGRSIPGVVLYRLWRSTLSLWFSDSQSKVYLVTPYIDTGRMIDVCELFLKHQLTACLDTLVVPLSNIQGKFAVVRKEAIQRFPVQEQVLLEYKILGKVVFPVVDILNSFLAVVKDGKAHVLHSNAEFSASNFLTTAVTAVSYSHLDEELFLKNYLDPILV</sequence>
<dbReference type="EMBL" id="BLXT01004553">
    <property type="protein sequence ID" value="GFO14318.1"/>
    <property type="molecule type" value="Genomic_DNA"/>
</dbReference>
<accession>A0AAV4B416</accession>
<proteinExistence type="predicted"/>
<evidence type="ECO:0000313" key="1">
    <source>
        <dbReference type="EMBL" id="GFO14318.1"/>
    </source>
</evidence>
<name>A0AAV4B416_9GAST</name>
<comment type="caution">
    <text evidence="1">The sequence shown here is derived from an EMBL/GenBank/DDBJ whole genome shotgun (WGS) entry which is preliminary data.</text>
</comment>
<keyword evidence="2" id="KW-1185">Reference proteome</keyword>